<dbReference type="InterPro" id="IPR036890">
    <property type="entry name" value="HATPase_C_sf"/>
</dbReference>
<dbReference type="CDD" id="cd00075">
    <property type="entry name" value="HATPase"/>
    <property type="match status" value="1"/>
</dbReference>
<evidence type="ECO:0000256" key="4">
    <source>
        <dbReference type="ARBA" id="ARBA00022553"/>
    </source>
</evidence>
<organism evidence="10 11">
    <name type="scientific">Peptacetobacter hiranonis (strain DSM 13275 / JCM 10541 / KCTC 15199 / TO-931)</name>
    <name type="common">Clostridium hiranonis</name>
    <dbReference type="NCBI Taxonomy" id="500633"/>
    <lineage>
        <taxon>Bacteria</taxon>
        <taxon>Bacillati</taxon>
        <taxon>Bacillota</taxon>
        <taxon>Clostridia</taxon>
        <taxon>Peptostreptococcales</taxon>
        <taxon>Peptostreptococcaceae</taxon>
        <taxon>Peptacetobacter</taxon>
    </lineage>
</organism>
<accession>B6FZL8</accession>
<dbReference type="Pfam" id="PF02518">
    <property type="entry name" value="HATPase_c"/>
    <property type="match status" value="1"/>
</dbReference>
<dbReference type="SUPFAM" id="SSF55874">
    <property type="entry name" value="ATPase domain of HSP90 chaperone/DNA topoisomerase II/histidine kinase"/>
    <property type="match status" value="1"/>
</dbReference>
<dbReference type="InterPro" id="IPR004358">
    <property type="entry name" value="Sig_transdc_His_kin-like_C"/>
</dbReference>
<reference evidence="10 11" key="1">
    <citation type="submission" date="2008-09" db="EMBL/GenBank/DDBJ databases">
        <authorList>
            <person name="Fulton L."/>
            <person name="Clifton S."/>
            <person name="Fulton B."/>
            <person name="Xu J."/>
            <person name="Minx P."/>
            <person name="Pepin K.H."/>
            <person name="Johnson M."/>
            <person name="Thiruvilangam P."/>
            <person name="Bhonagiri V."/>
            <person name="Nash W.E."/>
            <person name="Mardis E.R."/>
            <person name="Wilson R.K."/>
        </authorList>
    </citation>
    <scope>NUCLEOTIDE SEQUENCE [LARGE SCALE GENOMIC DNA]</scope>
    <source>
        <strain evidence="10 11">DSM 13275</strain>
    </source>
</reference>
<evidence type="ECO:0000256" key="1">
    <source>
        <dbReference type="ARBA" id="ARBA00000085"/>
    </source>
</evidence>
<dbReference type="PANTHER" id="PTHR45453:SF1">
    <property type="entry name" value="PHOSPHATE REGULON SENSOR PROTEIN PHOR"/>
    <property type="match status" value="1"/>
</dbReference>
<dbReference type="InterPro" id="IPR036097">
    <property type="entry name" value="HisK_dim/P_sf"/>
</dbReference>
<evidence type="ECO:0000313" key="10">
    <source>
        <dbReference type="EMBL" id="EEA85053.1"/>
    </source>
</evidence>
<evidence type="ECO:0000259" key="9">
    <source>
        <dbReference type="PROSITE" id="PS50109"/>
    </source>
</evidence>
<keyword evidence="8" id="KW-0472">Membrane</keyword>
<keyword evidence="11" id="KW-1185">Reference proteome</keyword>
<dbReference type="GO" id="GO:0004721">
    <property type="term" value="F:phosphoprotein phosphatase activity"/>
    <property type="evidence" value="ECO:0007669"/>
    <property type="project" value="TreeGrafter"/>
</dbReference>
<dbReference type="HOGENOM" id="CLU_000445_89_3_9"/>
<feature type="domain" description="Histidine kinase" evidence="9">
    <location>
        <begin position="136"/>
        <end position="349"/>
    </location>
</feature>
<sequence>MDKKQSMMNILSDKDISSLFKKLIFILIVFNVTALFILFSIKSNTYLFIMADYLIMGLLMIYLVYKYFVKQDKIINNASKQIQSYINGNQNARINCNYEGSIYKLFHEINSIVSILNANAKNEEKSKVFLKNTISDISHQLKTPIASLNIYNGIIQGEADGLDTIQEFSNLSEKELDRIENLVQNLLKITKLDAGTLAFEKNPENLSDIMYSIENDFSYRASSEDKSLTFTGDDMEILCDKSWLIEALENIIKNSFDHTKSGNSINVEWRKLPTIIQIVIKDNGSGIHPQDLHHIFKRFYRSRFSKDTQGIGLGLPLAKSIIEEHNGTIEVDSSLGHYTKFTINFSIPTKL</sequence>
<dbReference type="SMART" id="SM00388">
    <property type="entry name" value="HisKA"/>
    <property type="match status" value="1"/>
</dbReference>
<name>B6FZL8_PEPHT</name>
<dbReference type="CDD" id="cd00082">
    <property type="entry name" value="HisKA"/>
    <property type="match status" value="1"/>
</dbReference>
<dbReference type="GO" id="GO:0005886">
    <property type="term" value="C:plasma membrane"/>
    <property type="evidence" value="ECO:0007669"/>
    <property type="project" value="TreeGrafter"/>
</dbReference>
<comment type="catalytic activity">
    <reaction evidence="1">
        <text>ATP + protein L-histidine = ADP + protein N-phospho-L-histidine.</text>
        <dbReference type="EC" id="2.7.13.3"/>
    </reaction>
</comment>
<evidence type="ECO:0000256" key="6">
    <source>
        <dbReference type="ARBA" id="ARBA00022777"/>
    </source>
</evidence>
<keyword evidence="4" id="KW-0597">Phosphoprotein</keyword>
<dbReference type="EC" id="2.7.13.3" evidence="3"/>
<evidence type="ECO:0000256" key="5">
    <source>
        <dbReference type="ARBA" id="ARBA00022679"/>
    </source>
</evidence>
<dbReference type="Pfam" id="PF00512">
    <property type="entry name" value="HisKA"/>
    <property type="match status" value="1"/>
</dbReference>
<feature type="transmembrane region" description="Helical" evidence="8">
    <location>
        <begin position="20"/>
        <end position="39"/>
    </location>
</feature>
<dbReference type="InterPro" id="IPR005467">
    <property type="entry name" value="His_kinase_dom"/>
</dbReference>
<evidence type="ECO:0000313" key="11">
    <source>
        <dbReference type="Proteomes" id="UP000003178"/>
    </source>
</evidence>
<protein>
    <recommendedName>
        <fullName evidence="3">histidine kinase</fullName>
        <ecNumber evidence="3">2.7.13.3</ecNumber>
    </recommendedName>
</protein>
<comment type="caution">
    <text evidence="10">The sequence shown here is derived from an EMBL/GenBank/DDBJ whole genome shotgun (WGS) entry which is preliminary data.</text>
</comment>
<proteinExistence type="predicted"/>
<dbReference type="InterPro" id="IPR003661">
    <property type="entry name" value="HisK_dim/P_dom"/>
</dbReference>
<gene>
    <name evidence="10" type="ORF">CLOHIR_01322</name>
</gene>
<keyword evidence="6 10" id="KW-0418">Kinase</keyword>
<dbReference type="Proteomes" id="UP000003178">
    <property type="component" value="Unassembled WGS sequence"/>
</dbReference>
<evidence type="ECO:0000256" key="8">
    <source>
        <dbReference type="SAM" id="Phobius"/>
    </source>
</evidence>
<dbReference type="AlphaFoldDB" id="B6FZL8"/>
<dbReference type="STRING" id="500633.CLOHIR_01322"/>
<evidence type="ECO:0000256" key="3">
    <source>
        <dbReference type="ARBA" id="ARBA00012438"/>
    </source>
</evidence>
<keyword evidence="8" id="KW-1133">Transmembrane helix</keyword>
<keyword evidence="7" id="KW-0902">Two-component regulatory system</keyword>
<dbReference type="SMART" id="SM00387">
    <property type="entry name" value="HATPase_c"/>
    <property type="match status" value="1"/>
</dbReference>
<dbReference type="Gene3D" id="3.30.565.10">
    <property type="entry name" value="Histidine kinase-like ATPase, C-terminal domain"/>
    <property type="match status" value="1"/>
</dbReference>
<dbReference type="GO" id="GO:0000155">
    <property type="term" value="F:phosphorelay sensor kinase activity"/>
    <property type="evidence" value="ECO:0007669"/>
    <property type="project" value="InterPro"/>
</dbReference>
<feature type="transmembrane region" description="Helical" evidence="8">
    <location>
        <begin position="45"/>
        <end position="65"/>
    </location>
</feature>
<dbReference type="RefSeq" id="WP_006440243.1">
    <property type="nucleotide sequence ID" value="NZ_DS995356.1"/>
</dbReference>
<dbReference type="InterPro" id="IPR003594">
    <property type="entry name" value="HATPase_dom"/>
</dbReference>
<dbReference type="SUPFAM" id="SSF47384">
    <property type="entry name" value="Homodimeric domain of signal transducing histidine kinase"/>
    <property type="match status" value="1"/>
</dbReference>
<reference evidence="10 11" key="2">
    <citation type="submission" date="2008-10" db="EMBL/GenBank/DDBJ databases">
        <title>Draft genome sequence of Clostridium hiranonis (DSM 13275).</title>
        <authorList>
            <person name="Sudarsanam P."/>
            <person name="Ley R."/>
            <person name="Guruge J."/>
            <person name="Turnbaugh P.J."/>
            <person name="Mahowald M."/>
            <person name="Liep D."/>
            <person name="Gordon J."/>
        </authorList>
    </citation>
    <scope>NUCLEOTIDE SEQUENCE [LARGE SCALE GENOMIC DNA]</scope>
    <source>
        <strain evidence="10 11">DSM 13275</strain>
    </source>
</reference>
<dbReference type="EMBL" id="ABWP01000057">
    <property type="protein sequence ID" value="EEA85053.1"/>
    <property type="molecule type" value="Genomic_DNA"/>
</dbReference>
<keyword evidence="5" id="KW-0808">Transferase</keyword>
<comment type="subcellular location">
    <subcellularLocation>
        <location evidence="2">Membrane</location>
    </subcellularLocation>
</comment>
<dbReference type="PANTHER" id="PTHR45453">
    <property type="entry name" value="PHOSPHATE REGULON SENSOR PROTEIN PHOR"/>
    <property type="match status" value="1"/>
</dbReference>
<dbReference type="PROSITE" id="PS50109">
    <property type="entry name" value="HIS_KIN"/>
    <property type="match status" value="1"/>
</dbReference>
<dbReference type="PRINTS" id="PR00344">
    <property type="entry name" value="BCTRLSENSOR"/>
</dbReference>
<keyword evidence="8" id="KW-0812">Transmembrane</keyword>
<evidence type="ECO:0000256" key="7">
    <source>
        <dbReference type="ARBA" id="ARBA00023012"/>
    </source>
</evidence>
<dbReference type="InterPro" id="IPR050351">
    <property type="entry name" value="BphY/WalK/GraS-like"/>
</dbReference>
<dbReference type="Gene3D" id="1.10.287.130">
    <property type="match status" value="1"/>
</dbReference>
<evidence type="ECO:0000256" key="2">
    <source>
        <dbReference type="ARBA" id="ARBA00004370"/>
    </source>
</evidence>
<dbReference type="eggNOG" id="COG2205">
    <property type="taxonomic scope" value="Bacteria"/>
</dbReference>
<dbReference type="GO" id="GO:0016036">
    <property type="term" value="P:cellular response to phosphate starvation"/>
    <property type="evidence" value="ECO:0007669"/>
    <property type="project" value="TreeGrafter"/>
</dbReference>